<evidence type="ECO:0000313" key="1">
    <source>
        <dbReference type="EMBL" id="ACU21085.1"/>
    </source>
</evidence>
<name>C6TGY3_SOYBN</name>
<sequence length="61" mass="7404">MACFNECSLSKLLMRLYDQKQSFWELQRKKLMTMLPYVHKNKSNQIDSCFFRLVLLENINN</sequence>
<accession>C6TGY3</accession>
<reference evidence="1" key="1">
    <citation type="submission" date="2009-08" db="EMBL/GenBank/DDBJ databases">
        <authorList>
            <person name="Cheung F."/>
            <person name="Xiao Y."/>
            <person name="Chan A."/>
            <person name="Moskal W."/>
            <person name="Town C.D."/>
        </authorList>
    </citation>
    <scope>NUCLEOTIDE SEQUENCE</scope>
</reference>
<dbReference type="EMBL" id="BT096893">
    <property type="protein sequence ID" value="ACU21085.1"/>
    <property type="molecule type" value="mRNA"/>
</dbReference>
<dbReference type="AlphaFoldDB" id="C6TGY3"/>
<organism evidence="1">
    <name type="scientific">Glycine max</name>
    <name type="common">Soybean</name>
    <name type="synonym">Glycine hispida</name>
    <dbReference type="NCBI Taxonomy" id="3847"/>
    <lineage>
        <taxon>Eukaryota</taxon>
        <taxon>Viridiplantae</taxon>
        <taxon>Streptophyta</taxon>
        <taxon>Embryophyta</taxon>
        <taxon>Tracheophyta</taxon>
        <taxon>Spermatophyta</taxon>
        <taxon>Magnoliopsida</taxon>
        <taxon>eudicotyledons</taxon>
        <taxon>Gunneridae</taxon>
        <taxon>Pentapetalae</taxon>
        <taxon>rosids</taxon>
        <taxon>fabids</taxon>
        <taxon>Fabales</taxon>
        <taxon>Fabaceae</taxon>
        <taxon>Papilionoideae</taxon>
        <taxon>50 kb inversion clade</taxon>
        <taxon>NPAAA clade</taxon>
        <taxon>indigoferoid/millettioid clade</taxon>
        <taxon>Phaseoleae</taxon>
        <taxon>Glycine</taxon>
        <taxon>Glycine subgen. Soja</taxon>
    </lineage>
</organism>
<proteinExistence type="evidence at transcript level"/>
<protein>
    <submittedName>
        <fullName evidence="1">Uncharacterized protein</fullName>
    </submittedName>
</protein>